<feature type="domain" description="Acyl-CoA dehydrogenase/oxidase N-terminal" evidence="9">
    <location>
        <begin position="6"/>
        <end position="118"/>
    </location>
</feature>
<keyword evidence="3 6" id="KW-0285">Flavoprotein</keyword>
<feature type="domain" description="Acyl-CoA oxidase/dehydrogenase middle" evidence="8">
    <location>
        <begin position="124"/>
        <end position="195"/>
    </location>
</feature>
<keyword evidence="4 6" id="KW-0274">FAD</keyword>
<dbReference type="EC" id="1.-.-.-" evidence="10"/>
<accession>A0ABW6P9U6</accession>
<dbReference type="Gene3D" id="1.20.140.10">
    <property type="entry name" value="Butyryl-CoA Dehydrogenase, subunit A, domain 3"/>
    <property type="match status" value="1"/>
</dbReference>
<dbReference type="SUPFAM" id="SSF56645">
    <property type="entry name" value="Acyl-CoA dehydrogenase NM domain-like"/>
    <property type="match status" value="1"/>
</dbReference>
<dbReference type="Gene3D" id="2.40.110.10">
    <property type="entry name" value="Butyryl-CoA Dehydrogenase, subunit A, domain 2"/>
    <property type="match status" value="1"/>
</dbReference>
<evidence type="ECO:0000256" key="5">
    <source>
        <dbReference type="ARBA" id="ARBA00023002"/>
    </source>
</evidence>
<evidence type="ECO:0000259" key="9">
    <source>
        <dbReference type="Pfam" id="PF02771"/>
    </source>
</evidence>
<sequence length="371" mass="39231">MDFAPSPEQRELAAVVRKFLAELSPESEVRRLIEDPRGWNPELWTRMATEIGLQGLAIPERFGGSGFGLAELGVVFEEAGRALLPAPLLSTVALASSAILASDDESACRDYLPGIAAGTVVATVALTEESGSWTIDSVTTRANAGPAGWELTGTKCYVLDGGSADLLLVVARSENGIGLFAVDRDAEGLRVDALPTFDLTRPMAQLEFRGTPARLIGADGAGAAAVERALAVSSVLLAAEQLGGATAALDMSVDYAKTRMQFGRPIGSFQAIKHKAADMLLRVEAARSAVLYALWSGETDAADFAATASLAKSYCSEAYSFCAAENVQIHGGIGFTWEHPAHLYLRRAKATELLFGSPAYHRERLAELAGI</sequence>
<evidence type="ECO:0000313" key="11">
    <source>
        <dbReference type="Proteomes" id="UP001601442"/>
    </source>
</evidence>
<evidence type="ECO:0000256" key="6">
    <source>
        <dbReference type="RuleBase" id="RU362125"/>
    </source>
</evidence>
<keyword evidence="5 6" id="KW-0560">Oxidoreductase</keyword>
<evidence type="ECO:0000256" key="4">
    <source>
        <dbReference type="ARBA" id="ARBA00022827"/>
    </source>
</evidence>
<evidence type="ECO:0000256" key="3">
    <source>
        <dbReference type="ARBA" id="ARBA00022630"/>
    </source>
</evidence>
<dbReference type="InterPro" id="IPR036250">
    <property type="entry name" value="AcylCo_DH-like_C"/>
</dbReference>
<dbReference type="Pfam" id="PF00441">
    <property type="entry name" value="Acyl-CoA_dh_1"/>
    <property type="match status" value="1"/>
</dbReference>
<feature type="domain" description="Acyl-CoA dehydrogenase/oxidase C-terminal" evidence="7">
    <location>
        <begin position="220"/>
        <end position="367"/>
    </location>
</feature>
<dbReference type="InterPro" id="IPR037069">
    <property type="entry name" value="AcylCoA_DH/ox_N_sf"/>
</dbReference>
<evidence type="ECO:0000256" key="1">
    <source>
        <dbReference type="ARBA" id="ARBA00001974"/>
    </source>
</evidence>
<dbReference type="InterPro" id="IPR006091">
    <property type="entry name" value="Acyl-CoA_Oxase/DH_mid-dom"/>
</dbReference>
<dbReference type="CDD" id="cd00567">
    <property type="entry name" value="ACAD"/>
    <property type="match status" value="1"/>
</dbReference>
<dbReference type="PANTHER" id="PTHR43884:SF20">
    <property type="entry name" value="ACYL-COA DEHYDROGENASE FADE28"/>
    <property type="match status" value="1"/>
</dbReference>
<dbReference type="InterPro" id="IPR046373">
    <property type="entry name" value="Acyl-CoA_Oxase/DH_mid-dom_sf"/>
</dbReference>
<proteinExistence type="inferred from homology"/>
<evidence type="ECO:0000259" key="7">
    <source>
        <dbReference type="Pfam" id="PF00441"/>
    </source>
</evidence>
<dbReference type="SUPFAM" id="SSF47203">
    <property type="entry name" value="Acyl-CoA dehydrogenase C-terminal domain-like"/>
    <property type="match status" value="1"/>
</dbReference>
<dbReference type="Proteomes" id="UP001601442">
    <property type="component" value="Unassembled WGS sequence"/>
</dbReference>
<organism evidence="10 11">
    <name type="scientific">Nocardia aobensis</name>
    <dbReference type="NCBI Taxonomy" id="257277"/>
    <lineage>
        <taxon>Bacteria</taxon>
        <taxon>Bacillati</taxon>
        <taxon>Actinomycetota</taxon>
        <taxon>Actinomycetes</taxon>
        <taxon>Mycobacteriales</taxon>
        <taxon>Nocardiaceae</taxon>
        <taxon>Nocardia</taxon>
    </lineage>
</organism>
<keyword evidence="11" id="KW-1185">Reference proteome</keyword>
<comment type="cofactor">
    <cofactor evidence="1 6">
        <name>FAD</name>
        <dbReference type="ChEBI" id="CHEBI:57692"/>
    </cofactor>
</comment>
<reference evidence="10 11" key="1">
    <citation type="submission" date="2024-10" db="EMBL/GenBank/DDBJ databases">
        <title>The Natural Products Discovery Center: Release of the First 8490 Sequenced Strains for Exploring Actinobacteria Biosynthetic Diversity.</title>
        <authorList>
            <person name="Kalkreuter E."/>
            <person name="Kautsar S.A."/>
            <person name="Yang D."/>
            <person name="Bader C.D."/>
            <person name="Teijaro C.N."/>
            <person name="Fluegel L."/>
            <person name="Davis C.M."/>
            <person name="Simpson J.R."/>
            <person name="Lauterbach L."/>
            <person name="Steele A.D."/>
            <person name="Gui C."/>
            <person name="Meng S."/>
            <person name="Li G."/>
            <person name="Viehrig K."/>
            <person name="Ye F."/>
            <person name="Su P."/>
            <person name="Kiefer A.F."/>
            <person name="Nichols A."/>
            <person name="Cepeda A.J."/>
            <person name="Yan W."/>
            <person name="Fan B."/>
            <person name="Jiang Y."/>
            <person name="Adhikari A."/>
            <person name="Zheng C.-J."/>
            <person name="Schuster L."/>
            <person name="Cowan T.M."/>
            <person name="Smanski M.J."/>
            <person name="Chevrette M.G."/>
            <person name="De Carvalho L.P.S."/>
            <person name="Shen B."/>
        </authorList>
    </citation>
    <scope>NUCLEOTIDE SEQUENCE [LARGE SCALE GENOMIC DNA]</scope>
    <source>
        <strain evidence="10 11">NPDC004119</strain>
    </source>
</reference>
<dbReference type="PANTHER" id="PTHR43884">
    <property type="entry name" value="ACYL-COA DEHYDROGENASE"/>
    <property type="match status" value="1"/>
</dbReference>
<dbReference type="EMBL" id="JBIAMT010000005">
    <property type="protein sequence ID" value="MFF0499923.1"/>
    <property type="molecule type" value="Genomic_DNA"/>
</dbReference>
<comment type="similarity">
    <text evidence="2 6">Belongs to the acyl-CoA dehydrogenase family.</text>
</comment>
<dbReference type="RefSeq" id="WP_387398817.1">
    <property type="nucleotide sequence ID" value="NZ_JBIAMT010000005.1"/>
</dbReference>
<gene>
    <name evidence="10" type="ORF">ACFYU5_26220</name>
</gene>
<protein>
    <submittedName>
        <fullName evidence="10">Acyl-CoA dehydrogenase family protein</fullName>
        <ecNumber evidence="10">1.-.-.-</ecNumber>
    </submittedName>
</protein>
<dbReference type="InterPro" id="IPR009075">
    <property type="entry name" value="AcylCo_DH/oxidase_C"/>
</dbReference>
<name>A0ABW6P9U6_9NOCA</name>
<evidence type="ECO:0000256" key="2">
    <source>
        <dbReference type="ARBA" id="ARBA00009347"/>
    </source>
</evidence>
<evidence type="ECO:0000259" key="8">
    <source>
        <dbReference type="Pfam" id="PF02770"/>
    </source>
</evidence>
<dbReference type="InterPro" id="IPR009100">
    <property type="entry name" value="AcylCoA_DH/oxidase_NM_dom_sf"/>
</dbReference>
<dbReference type="Pfam" id="PF02771">
    <property type="entry name" value="Acyl-CoA_dh_N"/>
    <property type="match status" value="1"/>
</dbReference>
<dbReference type="Pfam" id="PF02770">
    <property type="entry name" value="Acyl-CoA_dh_M"/>
    <property type="match status" value="1"/>
</dbReference>
<dbReference type="GO" id="GO:0016491">
    <property type="term" value="F:oxidoreductase activity"/>
    <property type="evidence" value="ECO:0007669"/>
    <property type="project" value="UniProtKB-KW"/>
</dbReference>
<evidence type="ECO:0000313" key="10">
    <source>
        <dbReference type="EMBL" id="MFF0499923.1"/>
    </source>
</evidence>
<comment type="caution">
    <text evidence="10">The sequence shown here is derived from an EMBL/GenBank/DDBJ whole genome shotgun (WGS) entry which is preliminary data.</text>
</comment>
<dbReference type="Gene3D" id="1.10.540.10">
    <property type="entry name" value="Acyl-CoA dehydrogenase/oxidase, N-terminal domain"/>
    <property type="match status" value="1"/>
</dbReference>
<dbReference type="InterPro" id="IPR013786">
    <property type="entry name" value="AcylCoA_DH/ox_N"/>
</dbReference>